<organism evidence="1 2">
    <name type="scientific">Paenibacillus konkukensis</name>
    <dbReference type="NCBI Taxonomy" id="2020716"/>
    <lineage>
        <taxon>Bacteria</taxon>
        <taxon>Bacillati</taxon>
        <taxon>Bacillota</taxon>
        <taxon>Bacilli</taxon>
        <taxon>Bacillales</taxon>
        <taxon>Paenibacillaceae</taxon>
        <taxon>Paenibacillus</taxon>
    </lineage>
</organism>
<evidence type="ECO:0000313" key="1">
    <source>
        <dbReference type="EMBL" id="UQZ82334.1"/>
    </source>
</evidence>
<reference evidence="1" key="1">
    <citation type="submission" date="2018-02" db="EMBL/GenBank/DDBJ databases">
        <authorList>
            <person name="Kim S.-K."/>
            <person name="Jung H.-I."/>
            <person name="Lee S.-W."/>
        </authorList>
    </citation>
    <scope>NUCLEOTIDE SEQUENCE</scope>
    <source>
        <strain evidence="1">SK3146</strain>
    </source>
</reference>
<proteinExistence type="predicted"/>
<reference evidence="1" key="2">
    <citation type="journal article" date="2021" name="J Anim Sci Technol">
        <title>Complete genome sequence of Paenibacillus konkukensis sp. nov. SK3146 as a potential probiotic strain.</title>
        <authorList>
            <person name="Jung H.I."/>
            <person name="Park S."/>
            <person name="Niu K.M."/>
            <person name="Lee S.W."/>
            <person name="Kothari D."/>
            <person name="Yi K.J."/>
            <person name="Kim S.K."/>
        </authorList>
    </citation>
    <scope>NUCLEOTIDE SEQUENCE</scope>
    <source>
        <strain evidence="1">SK3146</strain>
    </source>
</reference>
<sequence>MQIKKKSDIETLLNHFSSFAQWDVAGKKHYFVFSDRKRGGQWTLMGYPNDRFSVHGRGEDYLDEQESFFEERESIISFLWEHRSAFNSAVKQTQLQAVR</sequence>
<evidence type="ECO:0000313" key="2">
    <source>
        <dbReference type="Proteomes" id="UP001057134"/>
    </source>
</evidence>
<dbReference type="Proteomes" id="UP001057134">
    <property type="component" value="Chromosome"/>
</dbReference>
<protein>
    <submittedName>
        <fullName evidence="1">Uncharacterized protein</fullName>
    </submittedName>
</protein>
<gene>
    <name evidence="1" type="ORF">SK3146_01491</name>
</gene>
<name>A0ABY4RLM0_9BACL</name>
<keyword evidence="2" id="KW-1185">Reference proteome</keyword>
<dbReference type="RefSeq" id="WP_249864482.1">
    <property type="nucleotide sequence ID" value="NZ_CP027059.1"/>
</dbReference>
<dbReference type="EMBL" id="CP027059">
    <property type="protein sequence ID" value="UQZ82334.1"/>
    <property type="molecule type" value="Genomic_DNA"/>
</dbReference>
<accession>A0ABY4RLM0</accession>